<organism evidence="3">
    <name type="scientific">uncultured Thermomicrobiales bacterium</name>
    <dbReference type="NCBI Taxonomy" id="1645740"/>
    <lineage>
        <taxon>Bacteria</taxon>
        <taxon>Pseudomonadati</taxon>
        <taxon>Thermomicrobiota</taxon>
        <taxon>Thermomicrobia</taxon>
        <taxon>Thermomicrobiales</taxon>
        <taxon>environmental samples</taxon>
    </lineage>
</organism>
<feature type="compositionally biased region" description="Basic and acidic residues" evidence="1">
    <location>
        <begin position="1"/>
        <end position="12"/>
    </location>
</feature>
<gene>
    <name evidence="3" type="ORF">AVDCRST_MAG49-1402</name>
</gene>
<evidence type="ECO:0000256" key="2">
    <source>
        <dbReference type="SAM" id="Phobius"/>
    </source>
</evidence>
<dbReference type="EMBL" id="CADCWG010000088">
    <property type="protein sequence ID" value="CAA9547501.1"/>
    <property type="molecule type" value="Genomic_DNA"/>
</dbReference>
<protein>
    <submittedName>
        <fullName evidence="3">Uncharacterized protein</fullName>
    </submittedName>
</protein>
<sequence>MTGGFPDRDDRRHRGHPTDASGRPGTHREREENAVNRLRHRAFRALLTLSLILGVAVLGASLTPAAAAPKGAKCSGSSLAGVYRSDLTPFASVKECADYVKAGGTLRQPAIAFTLHVHFGAWCEISYGPVDFPSNVTVSIVKRVYLSPDDYVMEFDRSLDGSGLVVHADGTHSPVFGGNSVHAGGHMTVTATFPGGAGPITVTGDYACERK</sequence>
<keyword evidence="2" id="KW-0812">Transmembrane</keyword>
<dbReference type="AlphaFoldDB" id="A0A6J4UHJ6"/>
<feature type="transmembrane region" description="Helical" evidence="2">
    <location>
        <begin position="46"/>
        <end position="67"/>
    </location>
</feature>
<reference evidence="3" key="1">
    <citation type="submission" date="2020-02" db="EMBL/GenBank/DDBJ databases">
        <authorList>
            <person name="Meier V. D."/>
        </authorList>
    </citation>
    <scope>NUCLEOTIDE SEQUENCE</scope>
    <source>
        <strain evidence="3">AVDCRST_MAG49</strain>
    </source>
</reference>
<proteinExistence type="predicted"/>
<keyword evidence="2" id="KW-0472">Membrane</keyword>
<keyword evidence="2" id="KW-1133">Transmembrane helix</keyword>
<accession>A0A6J4UHJ6</accession>
<evidence type="ECO:0000313" key="3">
    <source>
        <dbReference type="EMBL" id="CAA9547501.1"/>
    </source>
</evidence>
<feature type="region of interest" description="Disordered" evidence="1">
    <location>
        <begin position="1"/>
        <end position="32"/>
    </location>
</feature>
<name>A0A6J4UHJ6_9BACT</name>
<evidence type="ECO:0000256" key="1">
    <source>
        <dbReference type="SAM" id="MobiDB-lite"/>
    </source>
</evidence>